<dbReference type="PROSITE" id="PS51257">
    <property type="entry name" value="PROKAR_LIPOPROTEIN"/>
    <property type="match status" value="1"/>
</dbReference>
<keyword evidence="2" id="KW-0732">Signal</keyword>
<sequence length="200" mass="21563">MKIKLFVLILVLLSGALSACQSAPTLPTPTATALPTDTPEPTAVPTLEPTATTVPEIGMPVSSENWEVTLLGVSLMEEDVYDSEVKGRVLANEGSRYLAVAFSAKPLGEKKSVSISDVVVVDENGQVRGAYYLGAQEASSEIDPFSIEVKRCMMMAITGEGLDIPVEEYFHMIYQVDESSLGKQVTFNFDDVPAIPFIVE</sequence>
<evidence type="ECO:0000256" key="2">
    <source>
        <dbReference type="SAM" id="SignalP"/>
    </source>
</evidence>
<feature type="signal peptide" evidence="2">
    <location>
        <begin position="1"/>
        <end position="19"/>
    </location>
</feature>
<accession>A0A3E0ABB4</accession>
<feature type="chain" id="PRO_5017668036" description="DUF4352 domain-containing protein" evidence="2">
    <location>
        <begin position="20"/>
        <end position="200"/>
    </location>
</feature>
<protein>
    <recommendedName>
        <fullName evidence="5">DUF4352 domain-containing protein</fullName>
    </recommendedName>
</protein>
<dbReference type="Proteomes" id="UP000256388">
    <property type="component" value="Unassembled WGS sequence"/>
</dbReference>
<dbReference type="RefSeq" id="WP_116225403.1">
    <property type="nucleotide sequence ID" value="NZ_AP018437.1"/>
</dbReference>
<evidence type="ECO:0008006" key="5">
    <source>
        <dbReference type="Google" id="ProtNLM"/>
    </source>
</evidence>
<proteinExistence type="predicted"/>
<feature type="compositionally biased region" description="Low complexity" evidence="1">
    <location>
        <begin position="26"/>
        <end position="43"/>
    </location>
</feature>
<organism evidence="3 4">
    <name type="scientific">Pelolinea submarina</name>
    <dbReference type="NCBI Taxonomy" id="913107"/>
    <lineage>
        <taxon>Bacteria</taxon>
        <taxon>Bacillati</taxon>
        <taxon>Chloroflexota</taxon>
        <taxon>Anaerolineae</taxon>
        <taxon>Anaerolineales</taxon>
        <taxon>Anaerolineaceae</taxon>
        <taxon>Pelolinea</taxon>
    </lineage>
</organism>
<gene>
    <name evidence="3" type="ORF">DFR64_2133</name>
</gene>
<reference evidence="3 4" key="1">
    <citation type="submission" date="2018-08" db="EMBL/GenBank/DDBJ databases">
        <title>Genomic Encyclopedia of Type Strains, Phase IV (KMG-IV): sequencing the most valuable type-strain genomes for metagenomic binning, comparative biology and taxonomic classification.</title>
        <authorList>
            <person name="Goeker M."/>
        </authorList>
    </citation>
    <scope>NUCLEOTIDE SEQUENCE [LARGE SCALE GENOMIC DNA]</scope>
    <source>
        <strain evidence="3 4">DSM 23923</strain>
    </source>
</reference>
<dbReference type="AlphaFoldDB" id="A0A3E0ABB4"/>
<evidence type="ECO:0000313" key="4">
    <source>
        <dbReference type="Proteomes" id="UP000256388"/>
    </source>
</evidence>
<keyword evidence="4" id="KW-1185">Reference proteome</keyword>
<comment type="caution">
    <text evidence="3">The sequence shown here is derived from an EMBL/GenBank/DDBJ whole genome shotgun (WGS) entry which is preliminary data.</text>
</comment>
<evidence type="ECO:0000256" key="1">
    <source>
        <dbReference type="SAM" id="MobiDB-lite"/>
    </source>
</evidence>
<name>A0A3E0ABB4_9CHLR</name>
<feature type="region of interest" description="Disordered" evidence="1">
    <location>
        <begin position="26"/>
        <end position="47"/>
    </location>
</feature>
<evidence type="ECO:0000313" key="3">
    <source>
        <dbReference type="EMBL" id="REG08758.1"/>
    </source>
</evidence>
<dbReference type="EMBL" id="QUMS01000002">
    <property type="protein sequence ID" value="REG08758.1"/>
    <property type="molecule type" value="Genomic_DNA"/>
</dbReference>